<evidence type="ECO:0000313" key="10">
    <source>
        <dbReference type="EMBL" id="KAK9916522.1"/>
    </source>
</evidence>
<evidence type="ECO:0000256" key="8">
    <source>
        <dbReference type="RuleBase" id="RU367082"/>
    </source>
</evidence>
<evidence type="ECO:0000256" key="7">
    <source>
        <dbReference type="ARBA" id="ARBA00048768"/>
    </source>
</evidence>
<comment type="subunit">
    <text evidence="2 8">Monomer.</text>
</comment>
<protein>
    <recommendedName>
        <fullName evidence="4 8">Protein N-terminal glutamine amidohydrolase</fullName>
        <ecNumber evidence="3 8">3.5.1.122</ecNumber>
    </recommendedName>
    <alternativeName>
        <fullName evidence="6 8">Protein NH2-terminal glutamine deamidase</fullName>
    </alternativeName>
</protein>
<dbReference type="EMBL" id="JALJOT010000003">
    <property type="protein sequence ID" value="KAK9916522.1"/>
    <property type="molecule type" value="Genomic_DNA"/>
</dbReference>
<dbReference type="Pfam" id="PF09764">
    <property type="entry name" value="Nt_Gln_amidase"/>
    <property type="match status" value="1"/>
</dbReference>
<dbReference type="Gene3D" id="3.10.620.10">
    <property type="entry name" value="Protein N-terminal glutamine amidohydrolase, alpha beta roll"/>
    <property type="match status" value="1"/>
</dbReference>
<evidence type="ECO:0000256" key="2">
    <source>
        <dbReference type="ARBA" id="ARBA00011245"/>
    </source>
</evidence>
<evidence type="ECO:0000256" key="6">
    <source>
        <dbReference type="ARBA" id="ARBA00029677"/>
    </source>
</evidence>
<dbReference type="InterPro" id="IPR037132">
    <property type="entry name" value="N_Gln_amidohydro_ab_roll_sf"/>
</dbReference>
<keyword evidence="5 8" id="KW-0378">Hydrolase</keyword>
<evidence type="ECO:0000259" key="9">
    <source>
        <dbReference type="Pfam" id="PF09764"/>
    </source>
</evidence>
<dbReference type="PANTHER" id="PTHR13035:SF0">
    <property type="entry name" value="PROTEIN N-TERMINAL GLUTAMINE AMIDOHYDROLASE"/>
    <property type="match status" value="1"/>
</dbReference>
<dbReference type="InterPro" id="IPR023128">
    <property type="entry name" value="Prot_N_Gln_amidohydro_ab_roll"/>
</dbReference>
<evidence type="ECO:0000256" key="3">
    <source>
        <dbReference type="ARBA" id="ARBA00012718"/>
    </source>
</evidence>
<gene>
    <name evidence="10" type="ORF">WJX75_003687</name>
</gene>
<proteinExistence type="inferred from homology"/>
<accession>A0ABR2YXD9</accession>
<comment type="catalytic activity">
    <reaction evidence="7 8">
        <text>N-terminal L-glutaminyl-[protein] + H2O = N-terminal L-glutamyl-[protein] + NH4(+)</text>
        <dbReference type="Rhea" id="RHEA:50680"/>
        <dbReference type="Rhea" id="RHEA-COMP:12668"/>
        <dbReference type="Rhea" id="RHEA-COMP:12777"/>
        <dbReference type="ChEBI" id="CHEBI:15377"/>
        <dbReference type="ChEBI" id="CHEBI:28938"/>
        <dbReference type="ChEBI" id="CHEBI:64721"/>
        <dbReference type="ChEBI" id="CHEBI:64722"/>
        <dbReference type="EC" id="3.5.1.122"/>
    </reaction>
</comment>
<evidence type="ECO:0000313" key="11">
    <source>
        <dbReference type="Proteomes" id="UP001491310"/>
    </source>
</evidence>
<evidence type="ECO:0000256" key="4">
    <source>
        <dbReference type="ARBA" id="ARBA00021247"/>
    </source>
</evidence>
<dbReference type="PANTHER" id="PTHR13035">
    <property type="entry name" value="PROTEIN N-TERMINAL GLUTAMINE AMIDOHYDROLASE"/>
    <property type="match status" value="1"/>
</dbReference>
<comment type="caution">
    <text evidence="10">The sequence shown here is derived from an EMBL/GenBank/DDBJ whole genome shotgun (WGS) entry which is preliminary data.</text>
</comment>
<dbReference type="InterPro" id="IPR039733">
    <property type="entry name" value="NTAQ1"/>
</dbReference>
<name>A0ABR2YXD9_9CHLO</name>
<comment type="similarity">
    <text evidence="1 8">Belongs to the NTAQ1 family.</text>
</comment>
<comment type="function">
    <text evidence="8">Mediates the side-chain deamidation of N-terminal glutamine residues to glutamate, an important step in N-end rule pathway of protein degradation. Conversion of the resulting N-terminal glutamine to glutamate renders the protein susceptible to arginylation, polyubiquitination and degradation as specified by the N-end rule. Does not act on substrates with internal or C-terminal glutamine and does not act on non-glutamine residues in any position.</text>
</comment>
<dbReference type="Proteomes" id="UP001491310">
    <property type="component" value="Unassembled WGS sequence"/>
</dbReference>
<feature type="domain" description="Protein N-terminal glutamine amidohydrolase alpha beta roll" evidence="9">
    <location>
        <begin position="8"/>
        <end position="187"/>
    </location>
</feature>
<sequence length="230" mass="25728">MSQLQYTYTPYFCEENIYKLCQQLTGQQDYDGELFAVFISNEEKLVPILRQTVEENTGGAVVWDYHVIAVERTRGTARVYDLTSQLPKPCPLEVYARRGLGPGTSFRLARKFRVIPAAQYLEHFGSDRSHMWNQDGIPGWSKPVPPYPAIIARDGQTHTLPRFWDMEALVDDPRYGRVYSEEAFLSLFGGVIGNGAAGPPVNAASAGSAFYWGRSSLVCWAATGLICFTI</sequence>
<organism evidence="10 11">
    <name type="scientific">Coccomyxa subellipsoidea</name>
    <dbReference type="NCBI Taxonomy" id="248742"/>
    <lineage>
        <taxon>Eukaryota</taxon>
        <taxon>Viridiplantae</taxon>
        <taxon>Chlorophyta</taxon>
        <taxon>core chlorophytes</taxon>
        <taxon>Trebouxiophyceae</taxon>
        <taxon>Trebouxiophyceae incertae sedis</taxon>
        <taxon>Coccomyxaceae</taxon>
        <taxon>Coccomyxa</taxon>
    </lineage>
</organism>
<reference evidence="10 11" key="1">
    <citation type="journal article" date="2024" name="Nat. Commun.">
        <title>Phylogenomics reveals the evolutionary origins of lichenization in chlorophyte algae.</title>
        <authorList>
            <person name="Puginier C."/>
            <person name="Libourel C."/>
            <person name="Otte J."/>
            <person name="Skaloud P."/>
            <person name="Haon M."/>
            <person name="Grisel S."/>
            <person name="Petersen M."/>
            <person name="Berrin J.G."/>
            <person name="Delaux P.M."/>
            <person name="Dal Grande F."/>
            <person name="Keller J."/>
        </authorList>
    </citation>
    <scope>NUCLEOTIDE SEQUENCE [LARGE SCALE GENOMIC DNA]</scope>
    <source>
        <strain evidence="10 11">SAG 216-7</strain>
    </source>
</reference>
<evidence type="ECO:0000256" key="1">
    <source>
        <dbReference type="ARBA" id="ARBA00008985"/>
    </source>
</evidence>
<dbReference type="EC" id="3.5.1.122" evidence="3 8"/>
<evidence type="ECO:0000256" key="5">
    <source>
        <dbReference type="ARBA" id="ARBA00022801"/>
    </source>
</evidence>
<keyword evidence="11" id="KW-1185">Reference proteome</keyword>